<accession>A0A235EU08</accession>
<comment type="caution">
    <text evidence="2">The sequence shown here is derived from an EMBL/GenBank/DDBJ whole genome shotgun (WGS) entry which is preliminary data.</text>
</comment>
<proteinExistence type="predicted"/>
<dbReference type="InterPro" id="IPR000182">
    <property type="entry name" value="GNAT_dom"/>
</dbReference>
<sequence length="213" mass="23234">MQPHPTPSRPLTCALESFPPVCGALAEALKDDAFYQAVTIDHVGDPALRHRVLAHYFVLALDEARAVGEVHLAGDDGAALWLTPDAPASHRALHSERRTQALSRLLGPAGFGHYQHIGTTMEAQVPADLHGAWYLSILGVRPAAQGQGLAQRLLQPTLARADQARATCYLETFNPLSLPFYRRLGFVRVVGCVEPVSGRPYWLMAREAVQSRS</sequence>
<feature type="domain" description="N-acetyltransferase" evidence="1">
    <location>
        <begin position="59"/>
        <end position="209"/>
    </location>
</feature>
<dbReference type="EMBL" id="NOIG01000001">
    <property type="protein sequence ID" value="OYD52057.1"/>
    <property type="molecule type" value="Genomic_DNA"/>
</dbReference>
<dbReference type="InterPro" id="IPR016181">
    <property type="entry name" value="Acyl_CoA_acyltransferase"/>
</dbReference>
<gene>
    <name evidence="2" type="ORF">CBY09_00750</name>
</gene>
<dbReference type="PROSITE" id="PS51186">
    <property type="entry name" value="GNAT"/>
    <property type="match status" value="1"/>
</dbReference>
<dbReference type="PANTHER" id="PTHR42791">
    <property type="entry name" value="GNAT FAMILY ACETYLTRANSFERASE"/>
    <property type="match status" value="1"/>
</dbReference>
<dbReference type="Gene3D" id="3.40.630.30">
    <property type="match status" value="1"/>
</dbReference>
<dbReference type="OrthoDB" id="7057833at2"/>
<reference evidence="2 3" key="1">
    <citation type="submission" date="2017-07" db="EMBL/GenBank/DDBJ databases">
        <title>Acidovorax KNDSW TSA 6 genome sequence and assembly.</title>
        <authorList>
            <person name="Mayilraj S."/>
        </authorList>
    </citation>
    <scope>NUCLEOTIDE SEQUENCE [LARGE SCALE GENOMIC DNA]</scope>
    <source>
        <strain evidence="2 3">KNDSW-TSA6</strain>
    </source>
</reference>
<dbReference type="PANTHER" id="PTHR42791:SF1">
    <property type="entry name" value="N-ACETYLTRANSFERASE DOMAIN-CONTAINING PROTEIN"/>
    <property type="match status" value="1"/>
</dbReference>
<protein>
    <recommendedName>
        <fullName evidence="1">N-acetyltransferase domain-containing protein</fullName>
    </recommendedName>
</protein>
<evidence type="ECO:0000259" key="1">
    <source>
        <dbReference type="PROSITE" id="PS51186"/>
    </source>
</evidence>
<keyword evidence="3" id="KW-1185">Reference proteome</keyword>
<dbReference type="SUPFAM" id="SSF55729">
    <property type="entry name" value="Acyl-CoA N-acyltransferases (Nat)"/>
    <property type="match status" value="1"/>
</dbReference>
<organism evidence="2 3">
    <name type="scientific">Acidovorax kalamii</name>
    <dbReference type="NCBI Taxonomy" id="2004485"/>
    <lineage>
        <taxon>Bacteria</taxon>
        <taxon>Pseudomonadati</taxon>
        <taxon>Pseudomonadota</taxon>
        <taxon>Betaproteobacteria</taxon>
        <taxon>Burkholderiales</taxon>
        <taxon>Comamonadaceae</taxon>
        <taxon>Acidovorax</taxon>
    </lineage>
</organism>
<dbReference type="Pfam" id="PF13508">
    <property type="entry name" value="Acetyltransf_7"/>
    <property type="match status" value="1"/>
</dbReference>
<dbReference type="AlphaFoldDB" id="A0A235EU08"/>
<dbReference type="GO" id="GO:0016747">
    <property type="term" value="F:acyltransferase activity, transferring groups other than amino-acyl groups"/>
    <property type="evidence" value="ECO:0007669"/>
    <property type="project" value="InterPro"/>
</dbReference>
<dbReference type="Proteomes" id="UP000215441">
    <property type="component" value="Unassembled WGS sequence"/>
</dbReference>
<evidence type="ECO:0000313" key="3">
    <source>
        <dbReference type="Proteomes" id="UP000215441"/>
    </source>
</evidence>
<evidence type="ECO:0000313" key="2">
    <source>
        <dbReference type="EMBL" id="OYD52057.1"/>
    </source>
</evidence>
<name>A0A235EU08_9BURK</name>
<dbReference type="CDD" id="cd04301">
    <property type="entry name" value="NAT_SF"/>
    <property type="match status" value="1"/>
</dbReference>
<dbReference type="InterPro" id="IPR052523">
    <property type="entry name" value="Trichothecene_AcTrans"/>
</dbReference>